<protein>
    <submittedName>
        <fullName evidence="1">Uncharacterized protein</fullName>
    </submittedName>
</protein>
<organism evidence="1">
    <name type="scientific">uncultured bacterium</name>
    <name type="common">gcode 4</name>
    <dbReference type="NCBI Taxonomy" id="1234023"/>
    <lineage>
        <taxon>Bacteria</taxon>
        <taxon>environmental samples</taxon>
    </lineage>
</organism>
<name>K1Z5E6_9BACT</name>
<sequence length="36" mass="4044">MSVRMTRIDIFHILNSLQSIQEMDAGSFRSKISGSS</sequence>
<feature type="non-terminal residue" evidence="1">
    <location>
        <position position="36"/>
    </location>
</feature>
<reference evidence="1" key="1">
    <citation type="journal article" date="2012" name="Science">
        <title>Fermentation, hydrogen, and sulfur metabolism in multiple uncultivated bacterial phyla.</title>
        <authorList>
            <person name="Wrighton K.C."/>
            <person name="Thomas B.C."/>
            <person name="Sharon I."/>
            <person name="Miller C.S."/>
            <person name="Castelle C.J."/>
            <person name="VerBerkmoes N.C."/>
            <person name="Wilkins M.J."/>
            <person name="Hettich R.L."/>
            <person name="Lipton M.S."/>
            <person name="Williams K.H."/>
            <person name="Long P.E."/>
            <person name="Banfield J.F."/>
        </authorList>
    </citation>
    <scope>NUCLEOTIDE SEQUENCE [LARGE SCALE GENOMIC DNA]</scope>
</reference>
<dbReference type="EMBL" id="AMFJ01028854">
    <property type="protein sequence ID" value="EKD44491.1"/>
    <property type="molecule type" value="Genomic_DNA"/>
</dbReference>
<accession>K1Z5E6</accession>
<dbReference type="AlphaFoldDB" id="K1Z5E6"/>
<proteinExistence type="predicted"/>
<comment type="caution">
    <text evidence="1">The sequence shown here is derived from an EMBL/GenBank/DDBJ whole genome shotgun (WGS) entry which is preliminary data.</text>
</comment>
<evidence type="ECO:0000313" key="1">
    <source>
        <dbReference type="EMBL" id="EKD44491.1"/>
    </source>
</evidence>
<gene>
    <name evidence="1" type="ORF">ACD_71C00123G0003</name>
</gene>